<comment type="caution">
    <text evidence="2">The sequence shown here is derived from an EMBL/GenBank/DDBJ whole genome shotgun (WGS) entry which is preliminary data.</text>
</comment>
<dbReference type="EMBL" id="NMUH01003646">
    <property type="protein sequence ID" value="MQM06514.1"/>
    <property type="molecule type" value="Genomic_DNA"/>
</dbReference>
<keyword evidence="3" id="KW-1185">Reference proteome</keyword>
<evidence type="ECO:0000313" key="3">
    <source>
        <dbReference type="Proteomes" id="UP000652761"/>
    </source>
</evidence>
<evidence type="ECO:0000256" key="1">
    <source>
        <dbReference type="SAM" id="MobiDB-lite"/>
    </source>
</evidence>
<accession>A0A843WR95</accession>
<reference evidence="2" key="1">
    <citation type="submission" date="2017-07" db="EMBL/GenBank/DDBJ databases">
        <title>Taro Niue Genome Assembly and Annotation.</title>
        <authorList>
            <person name="Atibalentja N."/>
            <person name="Keating K."/>
            <person name="Fields C.J."/>
        </authorList>
    </citation>
    <scope>NUCLEOTIDE SEQUENCE</scope>
    <source>
        <strain evidence="2">Niue_2</strain>
        <tissue evidence="2">Leaf</tissue>
    </source>
</reference>
<feature type="region of interest" description="Disordered" evidence="1">
    <location>
        <begin position="42"/>
        <end position="129"/>
    </location>
</feature>
<name>A0A843WR95_COLES</name>
<dbReference type="AlphaFoldDB" id="A0A843WR95"/>
<feature type="compositionally biased region" description="Low complexity" evidence="1">
    <location>
        <begin position="79"/>
        <end position="90"/>
    </location>
</feature>
<feature type="compositionally biased region" description="Pro residues" evidence="1">
    <location>
        <begin position="54"/>
        <end position="70"/>
    </location>
</feature>
<gene>
    <name evidence="2" type="ORF">Taro_039342</name>
</gene>
<protein>
    <submittedName>
        <fullName evidence="2">Uncharacterized protein</fullName>
    </submittedName>
</protein>
<proteinExistence type="predicted"/>
<dbReference type="Proteomes" id="UP000652761">
    <property type="component" value="Unassembled WGS sequence"/>
</dbReference>
<evidence type="ECO:0000313" key="2">
    <source>
        <dbReference type="EMBL" id="MQM06514.1"/>
    </source>
</evidence>
<organism evidence="2 3">
    <name type="scientific">Colocasia esculenta</name>
    <name type="common">Wild taro</name>
    <name type="synonym">Arum esculentum</name>
    <dbReference type="NCBI Taxonomy" id="4460"/>
    <lineage>
        <taxon>Eukaryota</taxon>
        <taxon>Viridiplantae</taxon>
        <taxon>Streptophyta</taxon>
        <taxon>Embryophyta</taxon>
        <taxon>Tracheophyta</taxon>
        <taxon>Spermatophyta</taxon>
        <taxon>Magnoliopsida</taxon>
        <taxon>Liliopsida</taxon>
        <taxon>Araceae</taxon>
        <taxon>Aroideae</taxon>
        <taxon>Colocasieae</taxon>
        <taxon>Colocasia</taxon>
    </lineage>
</organism>
<sequence>MGFASGPMSGQMLVRPLWPYIQEALAKAILQPMAVAKVEPVAPGEPGATVTTRPPRPSPGVPRVTPPPMDPKIRKGYKSSQRSLSLLLTTTRRHSRLRNPPDTELPRRRAPSLRKSQVKAQVQEERCSP</sequence>